<dbReference type="EMBL" id="JYNV01000091">
    <property type="protein sequence ID" value="KZM26852.1"/>
    <property type="molecule type" value="Genomic_DNA"/>
</dbReference>
<feature type="domain" description="FAD-binding PCMH-type" evidence="6">
    <location>
        <begin position="92"/>
        <end position="263"/>
    </location>
</feature>
<sequence>MKAFILTAFAVLVSCCAAQNFFEAADFNVTEALLQQGVDISALPGLAALVERSTDQACSCHSLSILPGFTVFFDNSTTYTNFTNAYWSAQQAEVNPYCIVKPSNALQVSNIVLISRLTRCPFAVKGGGHAAFQGASSIDGGITVALENLNEIKVATDKKSVFVGPGNRWLGFYTELQKHGLAVVGGRVNDIGVPGLTLGGGISFFANIRGWACDNVESYELVTASGSIINVTQKSYPDLYWALRGGGNNFGIVTKFQLHTFPMGKMWGGSKLVPSSDYEKALDATYKFGATGAANDTKGSQIISFGYQAGFGPLAQAFLTYAEPNENPAMFNDWKNISTIVDTTGIQTLPELTSLLSEGIPDGVRETYWDVSFKLDRSLLSFVVNTFNELLPDILDAKDLLPTISIQLITIPQLQQMKKHGGNALGISPADGPLFMINLATMWTNPADDHRILKFSNDIITKTKAEAVKKGLDNDFIYMNYASPYQSVISSYGAKNQKRLRSVAKRFDPTGVFQELQPGYFKLDGGAPFGAFQ</sequence>
<dbReference type="Gene3D" id="3.30.465.10">
    <property type="match status" value="1"/>
</dbReference>
<protein>
    <submittedName>
        <fullName evidence="7">Flavin adenine dinucleotide binding</fullName>
    </submittedName>
</protein>
<dbReference type="GO" id="GO:0016491">
    <property type="term" value="F:oxidoreductase activity"/>
    <property type="evidence" value="ECO:0007669"/>
    <property type="project" value="UniProtKB-KW"/>
</dbReference>
<keyword evidence="4" id="KW-0560">Oxidoreductase</keyword>
<comment type="caution">
    <text evidence="7">The sequence shown here is derived from an EMBL/GenBank/DDBJ whole genome shotgun (WGS) entry which is preliminary data.</text>
</comment>
<feature type="chain" id="PRO_5007843580" evidence="5">
    <location>
        <begin position="19"/>
        <end position="533"/>
    </location>
</feature>
<dbReference type="InterPro" id="IPR050416">
    <property type="entry name" value="FAD-linked_Oxidoreductase"/>
</dbReference>
<dbReference type="InterPro" id="IPR036318">
    <property type="entry name" value="FAD-bd_PCMH-like_sf"/>
</dbReference>
<gene>
    <name evidence="7" type="ORF">ST47_g2026</name>
</gene>
<evidence type="ECO:0000256" key="4">
    <source>
        <dbReference type="ARBA" id="ARBA00023002"/>
    </source>
</evidence>
<name>A0A163K8T0_DIDRA</name>
<evidence type="ECO:0000256" key="3">
    <source>
        <dbReference type="ARBA" id="ARBA00022827"/>
    </source>
</evidence>
<dbReference type="InterPro" id="IPR016169">
    <property type="entry name" value="FAD-bd_PCMH_sub2"/>
</dbReference>
<dbReference type="InterPro" id="IPR006094">
    <property type="entry name" value="Oxid_FAD_bind_N"/>
</dbReference>
<evidence type="ECO:0000259" key="6">
    <source>
        <dbReference type="PROSITE" id="PS51387"/>
    </source>
</evidence>
<proteinExistence type="inferred from homology"/>
<reference evidence="7 8" key="1">
    <citation type="journal article" date="2016" name="Sci. Rep.">
        <title>Draft genome sequencing and secretome analysis of fungal phytopathogen Ascochyta rabiei provides insight into the necrotrophic effector repertoire.</title>
        <authorList>
            <person name="Verma S."/>
            <person name="Gazara R.K."/>
            <person name="Nizam S."/>
            <person name="Parween S."/>
            <person name="Chattopadhyay D."/>
            <person name="Verma P.K."/>
        </authorList>
    </citation>
    <scope>NUCLEOTIDE SEQUENCE [LARGE SCALE GENOMIC DNA]</scope>
    <source>
        <strain evidence="7 8">ArDII</strain>
    </source>
</reference>
<dbReference type="InterPro" id="IPR016167">
    <property type="entry name" value="FAD-bd_PCMH_sub1"/>
</dbReference>
<dbReference type="PROSITE" id="PS51387">
    <property type="entry name" value="FAD_PCMH"/>
    <property type="match status" value="1"/>
</dbReference>
<dbReference type="Pfam" id="PF01565">
    <property type="entry name" value="FAD_binding_4"/>
    <property type="match status" value="1"/>
</dbReference>
<evidence type="ECO:0000313" key="8">
    <source>
        <dbReference type="Proteomes" id="UP000076837"/>
    </source>
</evidence>
<dbReference type="PROSITE" id="PS51257">
    <property type="entry name" value="PROKAR_LIPOPROTEIN"/>
    <property type="match status" value="1"/>
</dbReference>
<keyword evidence="8" id="KW-1185">Reference proteome</keyword>
<dbReference type="SUPFAM" id="SSF56176">
    <property type="entry name" value="FAD-binding/transporter-associated domain-like"/>
    <property type="match status" value="1"/>
</dbReference>
<evidence type="ECO:0000256" key="5">
    <source>
        <dbReference type="SAM" id="SignalP"/>
    </source>
</evidence>
<dbReference type="PANTHER" id="PTHR42973">
    <property type="entry name" value="BINDING OXIDOREDUCTASE, PUTATIVE (AFU_ORTHOLOGUE AFUA_1G17690)-RELATED"/>
    <property type="match status" value="1"/>
</dbReference>
<dbReference type="STRING" id="5454.A0A163K8T0"/>
<comment type="similarity">
    <text evidence="1">Belongs to the oxygen-dependent FAD-linked oxidoreductase family.</text>
</comment>
<keyword evidence="3" id="KW-0274">FAD</keyword>
<dbReference type="InterPro" id="IPR016166">
    <property type="entry name" value="FAD-bd_PCMH"/>
</dbReference>
<accession>A0A163K8T0</accession>
<keyword evidence="2" id="KW-0285">Flavoprotein</keyword>
<feature type="signal peptide" evidence="5">
    <location>
        <begin position="1"/>
        <end position="18"/>
    </location>
</feature>
<dbReference type="PANTHER" id="PTHR42973:SF34">
    <property type="entry name" value="FAD BINDING DOMAIN PROTEIN (AFU_ORTHOLOGUE AFUA_3G02770)"/>
    <property type="match status" value="1"/>
</dbReference>
<organism evidence="7 8">
    <name type="scientific">Didymella rabiei</name>
    <name type="common">Chickpea ascochyta blight fungus</name>
    <name type="synonym">Mycosphaerella rabiei</name>
    <dbReference type="NCBI Taxonomy" id="5454"/>
    <lineage>
        <taxon>Eukaryota</taxon>
        <taxon>Fungi</taxon>
        <taxon>Dikarya</taxon>
        <taxon>Ascomycota</taxon>
        <taxon>Pezizomycotina</taxon>
        <taxon>Dothideomycetes</taxon>
        <taxon>Pleosporomycetidae</taxon>
        <taxon>Pleosporales</taxon>
        <taxon>Pleosporineae</taxon>
        <taxon>Didymellaceae</taxon>
        <taxon>Ascochyta</taxon>
    </lineage>
</organism>
<dbReference type="Gene3D" id="3.40.462.20">
    <property type="match status" value="1"/>
</dbReference>
<evidence type="ECO:0000313" key="7">
    <source>
        <dbReference type="EMBL" id="KZM26852.1"/>
    </source>
</evidence>
<dbReference type="AlphaFoldDB" id="A0A163K8T0"/>
<evidence type="ECO:0000256" key="1">
    <source>
        <dbReference type="ARBA" id="ARBA00005466"/>
    </source>
</evidence>
<dbReference type="Proteomes" id="UP000076837">
    <property type="component" value="Unassembled WGS sequence"/>
</dbReference>
<keyword evidence="5" id="KW-0732">Signal</keyword>
<dbReference type="Gene3D" id="3.30.43.10">
    <property type="entry name" value="Uridine Diphospho-n-acetylenolpyruvylglucosamine Reductase, domain 2"/>
    <property type="match status" value="1"/>
</dbReference>
<dbReference type="GO" id="GO:0071949">
    <property type="term" value="F:FAD binding"/>
    <property type="evidence" value="ECO:0007669"/>
    <property type="project" value="InterPro"/>
</dbReference>
<evidence type="ECO:0000256" key="2">
    <source>
        <dbReference type="ARBA" id="ARBA00022630"/>
    </source>
</evidence>